<protein>
    <recommendedName>
        <fullName evidence="2">Phospholipid/glycerol acyltransferase domain-containing protein</fullName>
    </recommendedName>
</protein>
<dbReference type="Pfam" id="PF01553">
    <property type="entry name" value="Acyltransferase"/>
    <property type="match status" value="1"/>
</dbReference>
<dbReference type="InterPro" id="IPR036259">
    <property type="entry name" value="MFS_trans_sf"/>
</dbReference>
<keyword evidence="1" id="KW-1133">Transmembrane helix</keyword>
<reference evidence="3" key="1">
    <citation type="submission" date="2024-05" db="EMBL/GenBank/DDBJ databases">
        <title>30 novel species of actinomycetes from the DSMZ collection.</title>
        <authorList>
            <person name="Nouioui I."/>
        </authorList>
    </citation>
    <scope>NUCLEOTIDE SEQUENCE</scope>
    <source>
        <strain evidence="3">DSM 40712</strain>
    </source>
</reference>
<evidence type="ECO:0000259" key="2">
    <source>
        <dbReference type="Pfam" id="PF01553"/>
    </source>
</evidence>
<feature type="non-terminal residue" evidence="3">
    <location>
        <position position="130"/>
    </location>
</feature>
<evidence type="ECO:0000256" key="1">
    <source>
        <dbReference type="SAM" id="Phobius"/>
    </source>
</evidence>
<name>A0ABU3B2W8_9ACTN</name>
<evidence type="ECO:0000313" key="3">
    <source>
        <dbReference type="EMBL" id="MDT0616794.1"/>
    </source>
</evidence>
<dbReference type="RefSeq" id="WP_394816622.1">
    <property type="nucleotide sequence ID" value="NZ_JAVRFH010000405.1"/>
</dbReference>
<feature type="transmembrane region" description="Helical" evidence="1">
    <location>
        <begin position="21"/>
        <end position="42"/>
    </location>
</feature>
<evidence type="ECO:0000313" key="4">
    <source>
        <dbReference type="Proteomes" id="UP001180724"/>
    </source>
</evidence>
<organism evidence="3 4">
    <name type="scientific">Streptomyces lancefieldiae</name>
    <dbReference type="NCBI Taxonomy" id="3075520"/>
    <lineage>
        <taxon>Bacteria</taxon>
        <taxon>Bacillati</taxon>
        <taxon>Actinomycetota</taxon>
        <taxon>Actinomycetes</taxon>
        <taxon>Kitasatosporales</taxon>
        <taxon>Streptomycetaceae</taxon>
        <taxon>Streptomyces</taxon>
    </lineage>
</organism>
<dbReference type="Proteomes" id="UP001180724">
    <property type="component" value="Unassembled WGS sequence"/>
</dbReference>
<keyword evidence="1" id="KW-0472">Membrane</keyword>
<dbReference type="EMBL" id="JAVRFH010000405">
    <property type="protein sequence ID" value="MDT0616794.1"/>
    <property type="molecule type" value="Genomic_DNA"/>
</dbReference>
<feature type="domain" description="Phospholipid/glycerol acyltransferase" evidence="2">
    <location>
        <begin position="85"/>
        <end position="129"/>
    </location>
</feature>
<keyword evidence="1" id="KW-0812">Transmembrane</keyword>
<sequence>YALIQLRSQPTHRARIIAANNILNALFMIASSVLAGALLGAGFSIPQIFLFTGIANALVAFYIFMLVPEYLLRFVAWVLSHCVYRFKVQGEQHIPIEGAAILACNHVSFVDAVLLMAASPRPIIFLMDHR</sequence>
<comment type="caution">
    <text evidence="3">The sequence shown here is derived from an EMBL/GenBank/DDBJ whole genome shotgun (WGS) entry which is preliminary data.</text>
</comment>
<dbReference type="SUPFAM" id="SSF69593">
    <property type="entry name" value="Glycerol-3-phosphate (1)-acyltransferase"/>
    <property type="match status" value="1"/>
</dbReference>
<gene>
    <name evidence="3" type="ORF">RM812_42725</name>
</gene>
<accession>A0ABU3B2W8</accession>
<keyword evidence="4" id="KW-1185">Reference proteome</keyword>
<dbReference type="Gene3D" id="1.20.1250.20">
    <property type="entry name" value="MFS general substrate transporter like domains"/>
    <property type="match status" value="1"/>
</dbReference>
<dbReference type="InterPro" id="IPR002123">
    <property type="entry name" value="Plipid/glycerol_acylTrfase"/>
</dbReference>
<proteinExistence type="predicted"/>
<feature type="non-terminal residue" evidence="3">
    <location>
        <position position="1"/>
    </location>
</feature>